<organism evidence="14 15">
    <name type="scientific">Pseudoruegeria aquimaris</name>
    <dbReference type="NCBI Taxonomy" id="393663"/>
    <lineage>
        <taxon>Bacteria</taxon>
        <taxon>Pseudomonadati</taxon>
        <taxon>Pseudomonadota</taxon>
        <taxon>Alphaproteobacteria</taxon>
        <taxon>Rhodobacterales</taxon>
        <taxon>Roseobacteraceae</taxon>
        <taxon>Pseudoruegeria</taxon>
    </lineage>
</organism>
<dbReference type="HAMAP" id="MF_01025">
    <property type="entry name" value="LeuA_type1"/>
    <property type="match status" value="1"/>
</dbReference>
<dbReference type="Gene3D" id="3.20.20.70">
    <property type="entry name" value="Aldolase class I"/>
    <property type="match status" value="1"/>
</dbReference>
<evidence type="ECO:0000256" key="11">
    <source>
        <dbReference type="ARBA" id="ARBA00029993"/>
    </source>
</evidence>
<dbReference type="EC" id="2.3.3.13" evidence="3 12"/>
<dbReference type="AlphaFoldDB" id="A0A1Y5REM2"/>
<dbReference type="Gene3D" id="3.30.160.270">
    <property type="match status" value="1"/>
</dbReference>
<keyword evidence="8 12" id="KW-0479">Metal-binding</keyword>
<evidence type="ECO:0000256" key="3">
    <source>
        <dbReference type="ARBA" id="ARBA00012973"/>
    </source>
</evidence>
<accession>A0A1Y5REM2</accession>
<evidence type="ECO:0000256" key="6">
    <source>
        <dbReference type="ARBA" id="ARBA00022605"/>
    </source>
</evidence>
<keyword evidence="14" id="KW-0012">Acyltransferase</keyword>
<dbReference type="NCBIfam" id="NF002086">
    <property type="entry name" value="PRK00915.1-3"/>
    <property type="match status" value="1"/>
</dbReference>
<keyword evidence="12" id="KW-0963">Cytoplasm</keyword>
<dbReference type="CDD" id="cd07940">
    <property type="entry name" value="DRE_TIM_IPMS"/>
    <property type="match status" value="1"/>
</dbReference>
<feature type="region of interest" description="Regulatory domain" evidence="12">
    <location>
        <begin position="397"/>
        <end position="526"/>
    </location>
</feature>
<dbReference type="GO" id="GO:0003985">
    <property type="term" value="F:acetyl-CoA C-acetyltransferase activity"/>
    <property type="evidence" value="ECO:0007669"/>
    <property type="project" value="UniProtKB-UniRule"/>
</dbReference>
<dbReference type="Pfam" id="PF00682">
    <property type="entry name" value="HMGL-like"/>
    <property type="match status" value="1"/>
</dbReference>
<dbReference type="NCBIfam" id="TIGR00973">
    <property type="entry name" value="leuA_bact"/>
    <property type="match status" value="1"/>
</dbReference>
<dbReference type="RefSeq" id="WP_085866992.1">
    <property type="nucleotide sequence ID" value="NZ_FWFQ01000002.1"/>
</dbReference>
<dbReference type="PROSITE" id="PS00815">
    <property type="entry name" value="AIPM_HOMOCIT_SYNTH_1"/>
    <property type="match status" value="1"/>
</dbReference>
<dbReference type="FunFam" id="1.10.238.260:FF:000001">
    <property type="entry name" value="2-isopropylmalate synthase"/>
    <property type="match status" value="1"/>
</dbReference>
<dbReference type="InterPro" id="IPR054691">
    <property type="entry name" value="LeuA/HCS_post-cat"/>
</dbReference>
<evidence type="ECO:0000256" key="12">
    <source>
        <dbReference type="HAMAP-Rule" id="MF_01025"/>
    </source>
</evidence>
<evidence type="ECO:0000256" key="10">
    <source>
        <dbReference type="ARBA" id="ARBA00023304"/>
    </source>
</evidence>
<feature type="binding site" evidence="12">
    <location>
        <position position="209"/>
    </location>
    <ligand>
        <name>Mn(2+)</name>
        <dbReference type="ChEBI" id="CHEBI:29035"/>
    </ligand>
</feature>
<evidence type="ECO:0000259" key="13">
    <source>
        <dbReference type="PROSITE" id="PS50991"/>
    </source>
</evidence>
<evidence type="ECO:0000256" key="5">
    <source>
        <dbReference type="ARBA" id="ARBA00022430"/>
    </source>
</evidence>
<dbReference type="GO" id="GO:0009098">
    <property type="term" value="P:L-leucine biosynthetic process"/>
    <property type="evidence" value="ECO:0007669"/>
    <property type="project" value="UniProtKB-UniRule"/>
</dbReference>
<dbReference type="Pfam" id="PF22617">
    <property type="entry name" value="HCS_D2"/>
    <property type="match status" value="1"/>
</dbReference>
<dbReference type="InterPro" id="IPR000891">
    <property type="entry name" value="PYR_CT"/>
</dbReference>
<dbReference type="GO" id="GO:0003852">
    <property type="term" value="F:2-isopropylmalate synthase activity"/>
    <property type="evidence" value="ECO:0007669"/>
    <property type="project" value="UniProtKB-UniRule"/>
</dbReference>
<evidence type="ECO:0000256" key="2">
    <source>
        <dbReference type="ARBA" id="ARBA00009396"/>
    </source>
</evidence>
<proteinExistence type="inferred from homology"/>
<dbReference type="GO" id="GO:0005829">
    <property type="term" value="C:cytosol"/>
    <property type="evidence" value="ECO:0007669"/>
    <property type="project" value="TreeGrafter"/>
</dbReference>
<keyword evidence="5 12" id="KW-0432">Leucine biosynthesis</keyword>
<name>A0A1Y5REM2_9RHOB</name>
<dbReference type="InterPro" id="IPR036230">
    <property type="entry name" value="LeuA_allosteric_dom_sf"/>
</dbReference>
<dbReference type="PROSITE" id="PS00816">
    <property type="entry name" value="AIPM_HOMOCIT_SYNTH_2"/>
    <property type="match status" value="1"/>
</dbReference>
<comment type="similarity">
    <text evidence="2 12">Belongs to the alpha-IPM synthase/homocitrate synthase family. LeuA type 1 subfamily.</text>
</comment>
<evidence type="ECO:0000256" key="7">
    <source>
        <dbReference type="ARBA" id="ARBA00022679"/>
    </source>
</evidence>
<protein>
    <recommendedName>
        <fullName evidence="4 12">2-isopropylmalate synthase</fullName>
        <ecNumber evidence="3 12">2.3.3.13</ecNumber>
    </recommendedName>
    <alternativeName>
        <fullName evidence="11 12">Alpha-IPM synthase</fullName>
    </alternativeName>
    <alternativeName>
        <fullName evidence="12">Alpha-isopropylmalate synthase</fullName>
    </alternativeName>
</protein>
<evidence type="ECO:0000256" key="1">
    <source>
        <dbReference type="ARBA" id="ARBA00004689"/>
    </source>
</evidence>
<dbReference type="NCBIfam" id="NF002087">
    <property type="entry name" value="PRK00915.1-4"/>
    <property type="match status" value="1"/>
</dbReference>
<dbReference type="InterPro" id="IPR013709">
    <property type="entry name" value="2-isopropylmalate_synth_dimer"/>
</dbReference>
<dbReference type="PROSITE" id="PS50991">
    <property type="entry name" value="PYR_CT"/>
    <property type="match status" value="1"/>
</dbReference>
<sequence>MTTDKSQQDQVLIFDTTLRDGEQSPGATMTHDEKLEIASLLDEMGVDIIEAGFPIASEGDFKAVSEIAKRSRNSVICGLARAQFGDIDRCWEAVKHAARPRIHTFIGTSPLHRAIPNLTQDEMAERIHETVSHARNLCDNVQWSPMDATRTEHDYLCRVVEIAIKAGATTINIPDTVGYTAPRESADLIRMLLERVPGADEIVFATHCHNDLGMATANALAAVEAGARQIECTINGLGERAGNTALEEVVMALKVRNDIMPFRTGIDTKKLIHISRRVATVSGFPVQYNKAIVGKNAFAHESGIHQDGMLKNAETFEIMRPEDIGLSETNLVMGKHSGRAALRAKLAELGFELADNQLKDVFVRFKALADRKKEVYEDDLLALMRDSGSDPANERIQVKFLRVICGTEAPQSADLTLTIDGVDKQITAQGDGPVDATFNAVKALFPHSARLQLYQVHAVTEGTDAQATVSVRMEEDGKIVHGEAADTDTVVASAKAYVNALNRLLVRREKSKPGDDVKTVSYKDVS</sequence>
<comment type="function">
    <text evidence="12">Catalyzes the condensation of the acetyl group of acetyl-CoA with 3-methyl-2-oxobutanoate (2-ketoisovalerate) to form 3-carboxy-3-hydroxy-4-methylpentanoate (2-isopropylmalate).</text>
</comment>
<dbReference type="SMART" id="SM00917">
    <property type="entry name" value="LeuA_dimer"/>
    <property type="match status" value="1"/>
</dbReference>
<dbReference type="InterPro" id="IPR005671">
    <property type="entry name" value="LeuA_bact_synth"/>
</dbReference>
<feature type="binding site" evidence="12">
    <location>
        <position position="243"/>
    </location>
    <ligand>
        <name>Mn(2+)</name>
        <dbReference type="ChEBI" id="CHEBI:29035"/>
    </ligand>
</feature>
<dbReference type="Proteomes" id="UP000193409">
    <property type="component" value="Unassembled WGS sequence"/>
</dbReference>
<feature type="binding site" evidence="12">
    <location>
        <position position="20"/>
    </location>
    <ligand>
        <name>Mn(2+)</name>
        <dbReference type="ChEBI" id="CHEBI:29035"/>
    </ligand>
</feature>
<comment type="subunit">
    <text evidence="12">Homodimer.</text>
</comment>
<dbReference type="OrthoDB" id="9803573at2"/>
<dbReference type="GO" id="GO:0030145">
    <property type="term" value="F:manganese ion binding"/>
    <property type="evidence" value="ECO:0007669"/>
    <property type="project" value="UniProtKB-UniRule"/>
</dbReference>
<evidence type="ECO:0000256" key="4">
    <source>
        <dbReference type="ARBA" id="ARBA00018198"/>
    </source>
</evidence>
<dbReference type="InterPro" id="IPR050073">
    <property type="entry name" value="2-IPM_HCS-like"/>
</dbReference>
<keyword evidence="15" id="KW-1185">Reference proteome</keyword>
<dbReference type="PANTHER" id="PTHR10277">
    <property type="entry name" value="HOMOCITRATE SYNTHASE-RELATED"/>
    <property type="match status" value="1"/>
</dbReference>
<gene>
    <name evidence="14" type="primary">leuA_2</name>
    <name evidence="12" type="synonym">leuA</name>
    <name evidence="14" type="ORF">PSA7680_00415</name>
</gene>
<dbReference type="SUPFAM" id="SSF110921">
    <property type="entry name" value="2-isopropylmalate synthase LeuA, allosteric (dimerisation) domain"/>
    <property type="match status" value="1"/>
</dbReference>
<keyword evidence="10 12" id="KW-0100">Branched-chain amino acid biosynthesis</keyword>
<feature type="domain" description="Pyruvate carboxyltransferase" evidence="13">
    <location>
        <begin position="11"/>
        <end position="272"/>
    </location>
</feature>
<evidence type="ECO:0000256" key="9">
    <source>
        <dbReference type="ARBA" id="ARBA00023211"/>
    </source>
</evidence>
<evidence type="ECO:0000313" key="15">
    <source>
        <dbReference type="Proteomes" id="UP000193409"/>
    </source>
</evidence>
<dbReference type="UniPathway" id="UPA00048">
    <property type="reaction ID" value="UER00070"/>
</dbReference>
<comment type="pathway">
    <text evidence="1 12">Amino-acid biosynthesis; L-leucine biosynthesis; L-leucine from 3-methyl-2-oxobutanoate: step 1/4.</text>
</comment>
<evidence type="ECO:0000313" key="14">
    <source>
        <dbReference type="EMBL" id="SLN15657.1"/>
    </source>
</evidence>
<dbReference type="SUPFAM" id="SSF51569">
    <property type="entry name" value="Aldolase"/>
    <property type="match status" value="1"/>
</dbReference>
<comment type="catalytic activity">
    <reaction evidence="12">
        <text>3-methyl-2-oxobutanoate + acetyl-CoA + H2O = (2S)-2-isopropylmalate + CoA + H(+)</text>
        <dbReference type="Rhea" id="RHEA:21524"/>
        <dbReference type="ChEBI" id="CHEBI:1178"/>
        <dbReference type="ChEBI" id="CHEBI:11851"/>
        <dbReference type="ChEBI" id="CHEBI:15377"/>
        <dbReference type="ChEBI" id="CHEBI:15378"/>
        <dbReference type="ChEBI" id="CHEBI:57287"/>
        <dbReference type="ChEBI" id="CHEBI:57288"/>
        <dbReference type="EC" id="2.3.3.13"/>
    </reaction>
</comment>
<evidence type="ECO:0000256" key="8">
    <source>
        <dbReference type="ARBA" id="ARBA00022723"/>
    </source>
</evidence>
<dbReference type="InterPro" id="IPR002034">
    <property type="entry name" value="AIPM/Hcit_synth_CS"/>
</dbReference>
<dbReference type="InterPro" id="IPR013785">
    <property type="entry name" value="Aldolase_TIM"/>
</dbReference>
<keyword evidence="9 12" id="KW-0464">Manganese</keyword>
<reference evidence="14 15" key="1">
    <citation type="submission" date="2017-03" db="EMBL/GenBank/DDBJ databases">
        <authorList>
            <person name="Afonso C.L."/>
            <person name="Miller P.J."/>
            <person name="Scott M.A."/>
            <person name="Spackman E."/>
            <person name="Goraichik I."/>
            <person name="Dimitrov K.M."/>
            <person name="Suarez D.L."/>
            <person name="Swayne D.E."/>
        </authorList>
    </citation>
    <scope>NUCLEOTIDE SEQUENCE [LARGE SCALE GENOMIC DNA]</scope>
    <source>
        <strain evidence="14 15">CECT 7680</strain>
    </source>
</reference>
<keyword evidence="7 12" id="KW-0808">Transferase</keyword>
<dbReference type="FunFam" id="3.20.20.70:FF:000010">
    <property type="entry name" value="2-isopropylmalate synthase"/>
    <property type="match status" value="1"/>
</dbReference>
<dbReference type="FunFam" id="3.30.160.270:FF:000003">
    <property type="entry name" value="2-isopropylmalate synthase"/>
    <property type="match status" value="1"/>
</dbReference>
<dbReference type="EMBL" id="FWFQ01000002">
    <property type="protein sequence ID" value="SLN15657.1"/>
    <property type="molecule type" value="Genomic_DNA"/>
</dbReference>
<dbReference type="PANTHER" id="PTHR10277:SF9">
    <property type="entry name" value="2-ISOPROPYLMALATE SYNTHASE 1, CHLOROPLASTIC-RELATED"/>
    <property type="match status" value="1"/>
</dbReference>
<comment type="cofactor">
    <cofactor evidence="12">
        <name>Mn(2+)</name>
        <dbReference type="ChEBI" id="CHEBI:29035"/>
    </cofactor>
</comment>
<keyword evidence="6 12" id="KW-0028">Amino-acid biosynthesis</keyword>
<dbReference type="Pfam" id="PF08502">
    <property type="entry name" value="LeuA_dimer"/>
    <property type="match status" value="1"/>
</dbReference>
<dbReference type="Gene3D" id="1.10.238.260">
    <property type="match status" value="1"/>
</dbReference>
<feature type="binding site" evidence="12">
    <location>
        <position position="207"/>
    </location>
    <ligand>
        <name>Mn(2+)</name>
        <dbReference type="ChEBI" id="CHEBI:29035"/>
    </ligand>
</feature>